<organism evidence="1 2">
    <name type="scientific">Nelumbo nucifera</name>
    <name type="common">Sacred lotus</name>
    <dbReference type="NCBI Taxonomy" id="4432"/>
    <lineage>
        <taxon>Eukaryota</taxon>
        <taxon>Viridiplantae</taxon>
        <taxon>Streptophyta</taxon>
        <taxon>Embryophyta</taxon>
        <taxon>Tracheophyta</taxon>
        <taxon>Spermatophyta</taxon>
        <taxon>Magnoliopsida</taxon>
        <taxon>Proteales</taxon>
        <taxon>Nelumbonaceae</taxon>
        <taxon>Nelumbo</taxon>
    </lineage>
</organism>
<name>A0A822XMJ6_NELNU</name>
<evidence type="ECO:0000313" key="2">
    <source>
        <dbReference type="Proteomes" id="UP000607653"/>
    </source>
</evidence>
<dbReference type="Proteomes" id="UP000607653">
    <property type="component" value="Unassembled WGS sequence"/>
</dbReference>
<dbReference type="AlphaFoldDB" id="A0A822XMJ6"/>
<proteinExistence type="predicted"/>
<accession>A0A822XMJ6</accession>
<evidence type="ECO:0000313" key="1">
    <source>
        <dbReference type="EMBL" id="DAD20431.1"/>
    </source>
</evidence>
<reference evidence="1 2" key="1">
    <citation type="journal article" date="2020" name="Mol. Biol. Evol.">
        <title>Distinct Expression and Methylation Patterns for Genes with Different Fates following a Single Whole-Genome Duplication in Flowering Plants.</title>
        <authorList>
            <person name="Shi T."/>
            <person name="Rahmani R.S."/>
            <person name="Gugger P.F."/>
            <person name="Wang M."/>
            <person name="Li H."/>
            <person name="Zhang Y."/>
            <person name="Li Z."/>
            <person name="Wang Q."/>
            <person name="Van de Peer Y."/>
            <person name="Marchal K."/>
            <person name="Chen J."/>
        </authorList>
    </citation>
    <scope>NUCLEOTIDE SEQUENCE [LARGE SCALE GENOMIC DNA]</scope>
    <source>
        <tissue evidence="1">Leaf</tissue>
    </source>
</reference>
<gene>
    <name evidence="1" type="ORF">HUJ06_021894</name>
</gene>
<keyword evidence="2" id="KW-1185">Reference proteome</keyword>
<sequence>MMGLGRLPPVSSSQLSSFICFNV</sequence>
<comment type="caution">
    <text evidence="1">The sequence shown here is derived from an EMBL/GenBank/DDBJ whole genome shotgun (WGS) entry which is preliminary data.</text>
</comment>
<protein>
    <submittedName>
        <fullName evidence="1">Uncharacterized protein</fullName>
    </submittedName>
</protein>
<dbReference type="EMBL" id="DUZY01000001">
    <property type="protein sequence ID" value="DAD20431.1"/>
    <property type="molecule type" value="Genomic_DNA"/>
</dbReference>